<comment type="caution">
    <text evidence="1">The sequence shown here is derived from an EMBL/GenBank/DDBJ whole genome shotgun (WGS) entry which is preliminary data.</text>
</comment>
<evidence type="ECO:0000313" key="1">
    <source>
        <dbReference type="EMBL" id="KAJ9111031.1"/>
    </source>
</evidence>
<dbReference type="EMBL" id="JASBWU010000033">
    <property type="protein sequence ID" value="KAJ9111031.1"/>
    <property type="molecule type" value="Genomic_DNA"/>
</dbReference>
<reference evidence="1" key="1">
    <citation type="submission" date="2023-04" db="EMBL/GenBank/DDBJ databases">
        <title>Draft Genome sequencing of Naganishia species isolated from polar environments using Oxford Nanopore Technology.</title>
        <authorList>
            <person name="Leo P."/>
            <person name="Venkateswaran K."/>
        </authorList>
    </citation>
    <scope>NUCLEOTIDE SEQUENCE</scope>
    <source>
        <strain evidence="1">MNA-CCFEE 5425</strain>
    </source>
</reference>
<keyword evidence="2" id="KW-1185">Reference proteome</keyword>
<proteinExistence type="predicted"/>
<gene>
    <name evidence="1" type="ORF">QFC22_006627</name>
</gene>
<protein>
    <submittedName>
        <fullName evidence="1">Uncharacterized protein</fullName>
    </submittedName>
</protein>
<organism evidence="1 2">
    <name type="scientific">Naganishia vaughanmartiniae</name>
    <dbReference type="NCBI Taxonomy" id="1424756"/>
    <lineage>
        <taxon>Eukaryota</taxon>
        <taxon>Fungi</taxon>
        <taxon>Dikarya</taxon>
        <taxon>Basidiomycota</taxon>
        <taxon>Agaricomycotina</taxon>
        <taxon>Tremellomycetes</taxon>
        <taxon>Filobasidiales</taxon>
        <taxon>Filobasidiaceae</taxon>
        <taxon>Naganishia</taxon>
    </lineage>
</organism>
<accession>A0ACC2WIW9</accession>
<dbReference type="Proteomes" id="UP001243375">
    <property type="component" value="Unassembled WGS sequence"/>
</dbReference>
<sequence>MRSIPIDPARKKTVDFTPTTLTHLSDRYCPAPARNSSFVSTSSSHSSSNTPIIYSPPEESPPLNSNEYAGTILDLVTDPEEIREYRQLERKKESTARRKNSTTSSLGSSGSSGGSAVAGKGRRSGSISWGRNVCVGEQEEKERIPAWTYRQQSMNACPSSSSYSPSWSRQSYPHPHSYPHSSHPTYADSGAHGRRTTVADLSTNGNLAYFDTHSGNGVRQPFSTVQPQERMRDIPTFPSARFGRIGTDHASNGIARREDRDSTGEHVSSNASSPISPTMPLANIHASPPGAAPVTTNKPLFHPDLHPVADHHASADNNTHRINTNDLKCEMPTKWSSSSLPVDAMFTLMQSSSTGDSSSPSSGGTIRPSLVGDEGKPKAYTVADYRTLDEECMA</sequence>
<evidence type="ECO:0000313" key="2">
    <source>
        <dbReference type="Proteomes" id="UP001243375"/>
    </source>
</evidence>
<name>A0ACC2WIW9_9TREE</name>